<proteinExistence type="predicted"/>
<dbReference type="Pfam" id="PF00648">
    <property type="entry name" value="Peptidase_C2"/>
    <property type="match status" value="1"/>
</dbReference>
<dbReference type="Pfam" id="PF09149">
    <property type="entry name" value="DUF1935"/>
    <property type="match status" value="1"/>
</dbReference>
<feature type="coiled-coil region" evidence="2">
    <location>
        <begin position="248"/>
        <end position="282"/>
    </location>
</feature>
<accession>A0A3P3ZDB8</accession>
<dbReference type="Gene3D" id="3.90.70.10">
    <property type="entry name" value="Cysteine proteinases"/>
    <property type="match status" value="1"/>
</dbReference>
<dbReference type="PANTHER" id="PTHR10183">
    <property type="entry name" value="CALPAIN"/>
    <property type="match status" value="1"/>
</dbReference>
<dbReference type="CDD" id="cd00044">
    <property type="entry name" value="CysPc"/>
    <property type="match status" value="1"/>
</dbReference>
<dbReference type="InterPro" id="IPR015232">
    <property type="entry name" value="DUF1935"/>
</dbReference>
<dbReference type="SUPFAM" id="SSF101601">
    <property type="entry name" value="Smp-1-like"/>
    <property type="match status" value="1"/>
</dbReference>
<evidence type="ECO:0000313" key="5">
    <source>
        <dbReference type="Proteomes" id="UP000319462"/>
    </source>
</evidence>
<sequence>MPIPVDLFLFVSCCHSLRIRTPTSAPSSPPPPSTEEGKEPCRYTPACLDVCVRVCVPPSRLLFVAITHTPCVFPTAPPVLFFVASFSAVSGVTTPAQTIHAHPYRMPMDGSVILPTCGEDVVTDAMLDEYLEQSASPFSSSDSVGEMLAAITAGSAAPAQAHGLSATSLTSTLGASFLPTFKNFHSNSGRPIDLEVSSKGVRRPASHRVSTSLALQGNLSASEITSDDSGDFAFLTSDVCDADAYDLIRHYILYCKQQEKELEELEEECARLEAEQQHLYGAAIAAAMTRGISQASATNTLSPSNSNGVTATEVSVSTTRGVSSLVTRDEFGEAHIDPLKTCPYLNPYDAACKLQPYRYGQPTVVGCYTPVFKSGSLYRCTAADGSWLFYNDSQQYTMHVKYIVGASSVITAGPHASVHQRASGEYETQVMVWPQETEVLLVGEVNGFKNLSTAVPVDSSYTNPHATASTASARALLNHFAYQTGKSSVSLLTTEDVLECCATQGSKWTAAVAAAGSSDGQHFVDPGFPPCSASLYRKGVDDLFLWDIPWRRPFEYLPATQRSEACLFARAVLPTDPCAGEGGDAYLCSAACSLAEYPTHVVRIFRHPVSTDVGSRERAAGAYRVTLNHGGWWTSTVVDSYLPASLKGPDLGRCSHDLRKLWYPLLEKAYAKLHGSYAAIQCGDPLEALQDLTGYPTFRFDEEWAAVAQGSTGACASKPTSYSPQSEQLFVFLEEVHQRGYLVCLSLPDDGPAESQAAQTGVVFGMSYTVLRLVRHGGSRLLQIRCPTLKMDSSGLWCVKSALWQQEPHLAALCGVDGDGRPEEASLWLDWSEALAMFEGGGVCCCRWDWAHDCRVRGSFTDGIPSFVLEVRVDDSSEDASPVEAYCILSQEDDRGIPADHPHRALRPLMLSVSSRRSENEGCDDAGSDPPADQRIRHVCSTNPDIPTEQLSFILGRDTALRVTFQPSVHPYYVIPRSLGEMNNKLFTVGLVSSTPVTTSGKLRVRLMQLLSSSPVFHNRRDFSTSQLEDVAVASFQVRGPDGRVRIGYGSTIG</sequence>
<feature type="domain" description="Calpain catalytic" evidence="3">
    <location>
        <begin position="522"/>
        <end position="847"/>
    </location>
</feature>
<gene>
    <name evidence="4" type="ORF">LBRM2904_31.0440</name>
</gene>
<dbReference type="InterPro" id="IPR001300">
    <property type="entry name" value="Peptidase_C2_calpain_cat"/>
</dbReference>
<dbReference type="Proteomes" id="UP000319462">
    <property type="component" value="Chromosome 31"/>
</dbReference>
<dbReference type="PRINTS" id="PR00704">
    <property type="entry name" value="CALPAIN"/>
</dbReference>
<dbReference type="InterPro" id="IPR022684">
    <property type="entry name" value="Calpain_cysteine_protease"/>
</dbReference>
<dbReference type="InterPro" id="IPR013780">
    <property type="entry name" value="Glyco_hydro_b"/>
</dbReference>
<evidence type="ECO:0000259" key="3">
    <source>
        <dbReference type="PROSITE" id="PS50203"/>
    </source>
</evidence>
<dbReference type="GO" id="GO:0004198">
    <property type="term" value="F:calcium-dependent cysteine-type endopeptidase activity"/>
    <property type="evidence" value="ECO:0007669"/>
    <property type="project" value="InterPro"/>
</dbReference>
<dbReference type="SUPFAM" id="SSF54001">
    <property type="entry name" value="Cysteine proteinases"/>
    <property type="match status" value="1"/>
</dbReference>
<organism evidence="4 5">
    <name type="scientific">Leishmania braziliensis MHOM/BR/75/M2904</name>
    <dbReference type="NCBI Taxonomy" id="420245"/>
    <lineage>
        <taxon>Eukaryota</taxon>
        <taxon>Discoba</taxon>
        <taxon>Euglenozoa</taxon>
        <taxon>Kinetoplastea</taxon>
        <taxon>Metakinetoplastina</taxon>
        <taxon>Trypanosomatida</taxon>
        <taxon>Trypanosomatidae</taxon>
        <taxon>Leishmaniinae</taxon>
        <taxon>Leishmania</taxon>
        <taxon>Leishmania braziliensis species complex</taxon>
    </lineage>
</organism>
<comment type="caution">
    <text evidence="1">Lacks conserved residue(s) required for the propagation of feature annotation.</text>
</comment>
<reference evidence="4 5" key="1">
    <citation type="submission" date="2018-09" db="EMBL/GenBank/DDBJ databases">
        <authorList>
            <person name="Peiro R."/>
            <person name="Begona"/>
            <person name="Cbmso G."/>
            <person name="Lopez M."/>
            <person name="Gonzalez S."/>
        </authorList>
    </citation>
    <scope>NUCLEOTIDE SEQUENCE [LARGE SCALE GENOMIC DNA]</scope>
</reference>
<name>A0A3P3ZDB8_LEIBR</name>
<evidence type="ECO:0000256" key="2">
    <source>
        <dbReference type="SAM" id="Coils"/>
    </source>
</evidence>
<dbReference type="PROSITE" id="PS50203">
    <property type="entry name" value="CALPAIN_CAT"/>
    <property type="match status" value="1"/>
</dbReference>
<dbReference type="InterPro" id="IPR038765">
    <property type="entry name" value="Papain-like_cys_pep_sf"/>
</dbReference>
<dbReference type="GO" id="GO:0006508">
    <property type="term" value="P:proteolysis"/>
    <property type="evidence" value="ECO:0007669"/>
    <property type="project" value="InterPro"/>
</dbReference>
<evidence type="ECO:0000256" key="1">
    <source>
        <dbReference type="PROSITE-ProRule" id="PRU00239"/>
    </source>
</evidence>
<protein>
    <submittedName>
        <fullName evidence="4">Calpain-like_cysteine_peptidase</fullName>
    </submittedName>
</protein>
<dbReference type="PANTHER" id="PTHR10183:SF423">
    <property type="entry name" value="LEUCINE-RICH REPEAT PROTEIN (LRRP)"/>
    <property type="match status" value="1"/>
</dbReference>
<dbReference type="Gene3D" id="2.60.40.1180">
    <property type="entry name" value="Golgi alpha-mannosidase II"/>
    <property type="match status" value="1"/>
</dbReference>
<evidence type="ECO:0000313" key="4">
    <source>
        <dbReference type="EMBL" id="SYZ68239.1"/>
    </source>
</evidence>
<dbReference type="SMART" id="SM00230">
    <property type="entry name" value="CysPc"/>
    <property type="match status" value="1"/>
</dbReference>
<keyword evidence="2" id="KW-0175">Coiled coil</keyword>
<dbReference type="AlphaFoldDB" id="A0A3P3ZDB8"/>
<dbReference type="InterPro" id="IPR036310">
    <property type="entry name" value="Smp-1-like_sf"/>
</dbReference>
<dbReference type="EMBL" id="LS997630">
    <property type="protein sequence ID" value="SYZ68239.1"/>
    <property type="molecule type" value="Genomic_DNA"/>
</dbReference>